<proteinExistence type="inferred from homology"/>
<keyword evidence="3" id="KW-1185">Reference proteome</keyword>
<gene>
    <name evidence="2" type="ORF">CRM82_03355</name>
</gene>
<accession>A0A2A7UR42</accession>
<dbReference type="PIRSF" id="PIRSF017082">
    <property type="entry name" value="YflP"/>
    <property type="match status" value="1"/>
</dbReference>
<comment type="similarity">
    <text evidence="1">Belongs to the UPF0065 (bug) family.</text>
</comment>
<evidence type="ECO:0000313" key="3">
    <source>
        <dbReference type="Proteomes" id="UP000220246"/>
    </source>
</evidence>
<dbReference type="AlphaFoldDB" id="A0A2A7UR42"/>
<dbReference type="GeneID" id="80799621"/>
<reference evidence="3" key="1">
    <citation type="submission" date="2017-09" db="EMBL/GenBank/DDBJ databases">
        <title>FDA dAtabase for Regulatory Grade micrObial Sequences (FDA-ARGOS): Supporting development and validation of Infectious Disease Dx tests.</title>
        <authorList>
            <person name="Minogue T."/>
            <person name="Wolcott M."/>
            <person name="Wasieloski L."/>
            <person name="Aguilar W."/>
            <person name="Moore D."/>
            <person name="Tallon L."/>
            <person name="Sadzewicz L."/>
            <person name="Ott S."/>
            <person name="Zhao X."/>
            <person name="Nagaraj S."/>
            <person name="Vavikolanu K."/>
            <person name="Aluvathingal J."/>
            <person name="Nadendla S."/>
            <person name="Sichtig H."/>
        </authorList>
    </citation>
    <scope>NUCLEOTIDE SEQUENCE [LARGE SCALE GENOMIC DNA]</scope>
    <source>
        <strain evidence="3">FDAARGOS_394</strain>
    </source>
</reference>
<organism evidence="2 3">
    <name type="scientific">Comamonas terrigena</name>
    <dbReference type="NCBI Taxonomy" id="32013"/>
    <lineage>
        <taxon>Bacteria</taxon>
        <taxon>Pseudomonadati</taxon>
        <taxon>Pseudomonadota</taxon>
        <taxon>Betaproteobacteria</taxon>
        <taxon>Burkholderiales</taxon>
        <taxon>Comamonadaceae</taxon>
        <taxon>Comamonas</taxon>
    </lineage>
</organism>
<comment type="caution">
    <text evidence="2">The sequence shown here is derived from an EMBL/GenBank/DDBJ whole genome shotgun (WGS) entry which is preliminary data.</text>
</comment>
<dbReference type="PANTHER" id="PTHR42928">
    <property type="entry name" value="TRICARBOXYLATE-BINDING PROTEIN"/>
    <property type="match status" value="1"/>
</dbReference>
<evidence type="ECO:0000256" key="1">
    <source>
        <dbReference type="ARBA" id="ARBA00006987"/>
    </source>
</evidence>
<dbReference type="RefSeq" id="WP_066538670.1">
    <property type="nucleotide sequence ID" value="NZ_JAOCAL010000010.1"/>
</dbReference>
<evidence type="ECO:0000313" key="2">
    <source>
        <dbReference type="EMBL" id="PEH87775.1"/>
    </source>
</evidence>
<protein>
    <submittedName>
        <fullName evidence="2">Tripartite tricarboxylate transporter substrate binding protein</fullName>
    </submittedName>
</protein>
<sequence length="322" mass="33869">MQRRHFLAAAAASCAIPTLPTRAAGKPVRIVVPYAAGGAIDLSVRRMATMLEADLGTVIIENRPGGGGGIGMAAVARAPADGMTLGIAAVATNAINPWLFANLAYDPIKDFAPITQMTRIPNVLVVNAEVAQRRGIASLGDFVDFARRESGKLTYASGGNGSAGHLAGEMFKREAQVDIVHVPYNGGAPSQLALLSGQVDCSFDNLASAAANIRAGKLKALAVTTAQRSELLPDLPAVAERFKGFQIDTWWGLVAPAGTPAEVVQRLNTQAVKALYSAEVMALYRDMMMETVTSTPDAFGAFMRLELARYQQVVRISGATVG</sequence>
<dbReference type="PANTHER" id="PTHR42928:SF5">
    <property type="entry name" value="BLR1237 PROTEIN"/>
    <property type="match status" value="1"/>
</dbReference>
<dbReference type="EMBL" id="PDEA01000001">
    <property type="protein sequence ID" value="PEH87775.1"/>
    <property type="molecule type" value="Genomic_DNA"/>
</dbReference>
<name>A0A2A7UR42_COMTR</name>
<dbReference type="OrthoDB" id="8678477at2"/>
<dbReference type="Proteomes" id="UP000220246">
    <property type="component" value="Unassembled WGS sequence"/>
</dbReference>
<dbReference type="Gene3D" id="3.40.190.10">
    <property type="entry name" value="Periplasmic binding protein-like II"/>
    <property type="match status" value="1"/>
</dbReference>
<dbReference type="CDD" id="cd13578">
    <property type="entry name" value="PBP2_Bug27"/>
    <property type="match status" value="1"/>
</dbReference>
<dbReference type="Gene3D" id="3.40.190.150">
    <property type="entry name" value="Bordetella uptake gene, domain 1"/>
    <property type="match status" value="1"/>
</dbReference>
<dbReference type="Pfam" id="PF03401">
    <property type="entry name" value="TctC"/>
    <property type="match status" value="1"/>
</dbReference>
<dbReference type="SUPFAM" id="SSF53850">
    <property type="entry name" value="Periplasmic binding protein-like II"/>
    <property type="match status" value="1"/>
</dbReference>
<dbReference type="STRING" id="1219032.GCA_001515545_02566"/>
<dbReference type="InterPro" id="IPR042100">
    <property type="entry name" value="Bug_dom1"/>
</dbReference>
<dbReference type="InterPro" id="IPR005064">
    <property type="entry name" value="BUG"/>
</dbReference>